<dbReference type="InterPro" id="IPR050446">
    <property type="entry name" value="FAD-oxidoreductase/Apoptosis"/>
</dbReference>
<dbReference type="InterPro" id="IPR036188">
    <property type="entry name" value="FAD/NAD-bd_sf"/>
</dbReference>
<feature type="domain" description="Reductase C-terminal" evidence="6">
    <location>
        <begin position="320"/>
        <end position="402"/>
    </location>
</feature>
<dbReference type="SUPFAM" id="SSF55424">
    <property type="entry name" value="FAD/NAD-linked reductases, dimerisation (C-terminal) domain"/>
    <property type="match status" value="1"/>
</dbReference>
<evidence type="ECO:0000313" key="8">
    <source>
        <dbReference type="Proteomes" id="UP001500975"/>
    </source>
</evidence>
<reference evidence="8" key="1">
    <citation type="journal article" date="2019" name="Int. J. Syst. Evol. Microbiol.">
        <title>The Global Catalogue of Microorganisms (GCM) 10K type strain sequencing project: providing services to taxonomists for standard genome sequencing and annotation.</title>
        <authorList>
            <consortium name="The Broad Institute Genomics Platform"/>
            <consortium name="The Broad Institute Genome Sequencing Center for Infectious Disease"/>
            <person name="Wu L."/>
            <person name="Ma J."/>
        </authorList>
    </citation>
    <scope>NUCLEOTIDE SEQUENCE [LARGE SCALE GENOMIC DNA]</scope>
    <source>
        <strain evidence="8">JCM 17804</strain>
    </source>
</reference>
<keyword evidence="2" id="KW-0285">Flavoprotein</keyword>
<dbReference type="Gene3D" id="3.30.390.30">
    <property type="match status" value="1"/>
</dbReference>
<name>A0ABP8HPJ0_9BURK</name>
<dbReference type="PRINTS" id="PR00411">
    <property type="entry name" value="PNDRDTASEI"/>
</dbReference>
<dbReference type="Proteomes" id="UP001500975">
    <property type="component" value="Unassembled WGS sequence"/>
</dbReference>
<protein>
    <submittedName>
        <fullName evidence="7">FAD-dependent oxidoreductase</fullName>
    </submittedName>
</protein>
<dbReference type="EMBL" id="BAABGJ010000020">
    <property type="protein sequence ID" value="GAA4342258.1"/>
    <property type="molecule type" value="Genomic_DNA"/>
</dbReference>
<evidence type="ECO:0000313" key="7">
    <source>
        <dbReference type="EMBL" id="GAA4342258.1"/>
    </source>
</evidence>
<accession>A0ABP8HPJ0</accession>
<dbReference type="SUPFAM" id="SSF51905">
    <property type="entry name" value="FAD/NAD(P)-binding domain"/>
    <property type="match status" value="2"/>
</dbReference>
<evidence type="ECO:0000256" key="3">
    <source>
        <dbReference type="ARBA" id="ARBA00022827"/>
    </source>
</evidence>
<dbReference type="Gene3D" id="3.50.50.60">
    <property type="entry name" value="FAD/NAD(P)-binding domain"/>
    <property type="match status" value="2"/>
</dbReference>
<keyword evidence="4" id="KW-0560">Oxidoreductase</keyword>
<dbReference type="Pfam" id="PF07992">
    <property type="entry name" value="Pyr_redox_2"/>
    <property type="match status" value="1"/>
</dbReference>
<dbReference type="PANTHER" id="PTHR43557">
    <property type="entry name" value="APOPTOSIS-INDUCING FACTOR 1"/>
    <property type="match status" value="1"/>
</dbReference>
<dbReference type="PRINTS" id="PR00368">
    <property type="entry name" value="FADPNR"/>
</dbReference>
<evidence type="ECO:0000256" key="1">
    <source>
        <dbReference type="ARBA" id="ARBA00001974"/>
    </source>
</evidence>
<evidence type="ECO:0000256" key="4">
    <source>
        <dbReference type="ARBA" id="ARBA00023002"/>
    </source>
</evidence>
<dbReference type="PANTHER" id="PTHR43557:SF2">
    <property type="entry name" value="RIESKE DOMAIN-CONTAINING PROTEIN-RELATED"/>
    <property type="match status" value="1"/>
</dbReference>
<evidence type="ECO:0000259" key="6">
    <source>
        <dbReference type="Pfam" id="PF14759"/>
    </source>
</evidence>
<evidence type="ECO:0000259" key="5">
    <source>
        <dbReference type="Pfam" id="PF07992"/>
    </source>
</evidence>
<comment type="cofactor">
    <cofactor evidence="1">
        <name>FAD</name>
        <dbReference type="ChEBI" id="CHEBI:57692"/>
    </cofactor>
</comment>
<dbReference type="InterPro" id="IPR028202">
    <property type="entry name" value="Reductase_C"/>
</dbReference>
<sequence length="403" mass="42325">MQSVVILGAGHAGFQCAAALRQQGFAGRVSLVSEERGLPYQRPPLSKAYLLGKVCAADLVFRAEAFFSEHRVTLVSGVAERIDRGTRQVKIGNGEPLPYDHLVIATGSRPRSLPVPGAQLAGVLPLQTLGDADRLLAALAGCRSIAVIGAGFIGLEFAASARLLGHEVTVVDIADRPMARVLSPECALAFGDAHRALGTKLLLQTGVERLEGEGGKVAAVVTTSGERIPADIVLVGIGATPRVELAKEAGLAVDNGIVVDAMLRTADPQVSAIGDVASFPRRDGGPRVRLESVQNATDQARAVAARLAGHAAVPYEAVPWFWSDQGNLKLQIAGLRGDADERVLTGDVAAGHFSVLCISDGVLCAVESVNRPADHMLARRLLAKHTRVLPAQAREPGFTLKML</sequence>
<dbReference type="InterPro" id="IPR023753">
    <property type="entry name" value="FAD/NAD-binding_dom"/>
</dbReference>
<feature type="domain" description="FAD/NAD(P)-binding" evidence="5">
    <location>
        <begin position="3"/>
        <end position="300"/>
    </location>
</feature>
<comment type="caution">
    <text evidence="7">The sequence shown here is derived from an EMBL/GenBank/DDBJ whole genome shotgun (WGS) entry which is preliminary data.</text>
</comment>
<proteinExistence type="predicted"/>
<gene>
    <name evidence="7" type="ORF">GCM10023165_23830</name>
</gene>
<evidence type="ECO:0000256" key="2">
    <source>
        <dbReference type="ARBA" id="ARBA00022630"/>
    </source>
</evidence>
<keyword evidence="3" id="KW-0274">FAD</keyword>
<keyword evidence="8" id="KW-1185">Reference proteome</keyword>
<organism evidence="7 8">
    <name type="scientific">Variovorax defluvii</name>
    <dbReference type="NCBI Taxonomy" id="913761"/>
    <lineage>
        <taxon>Bacteria</taxon>
        <taxon>Pseudomonadati</taxon>
        <taxon>Pseudomonadota</taxon>
        <taxon>Betaproteobacteria</taxon>
        <taxon>Burkholderiales</taxon>
        <taxon>Comamonadaceae</taxon>
        <taxon>Variovorax</taxon>
    </lineage>
</organism>
<dbReference type="InterPro" id="IPR016156">
    <property type="entry name" value="FAD/NAD-linked_Rdtase_dimer_sf"/>
</dbReference>
<dbReference type="Pfam" id="PF14759">
    <property type="entry name" value="Reductase_C"/>
    <property type="match status" value="1"/>
</dbReference>
<dbReference type="RefSeq" id="WP_345538056.1">
    <property type="nucleotide sequence ID" value="NZ_BAABGJ010000020.1"/>
</dbReference>